<evidence type="ECO:0000313" key="6">
    <source>
        <dbReference type="EMBL" id="AQW21566.1"/>
    </source>
</evidence>
<keyword evidence="3 4" id="KW-0012">Acyltransferase</keyword>
<proteinExistence type="inferred from homology"/>
<keyword evidence="4" id="KW-0486">Methionine biosynthesis</keyword>
<keyword evidence="4" id="KW-0963">Cytoplasm</keyword>
<comment type="function">
    <text evidence="4">Transfers an acetyl group from acetyl-CoA to L-homoserine, forming acetyl-L-homoserine.</text>
</comment>
<dbReference type="UniPathway" id="UPA00051">
    <property type="reaction ID" value="UER00074"/>
</dbReference>
<evidence type="ECO:0000256" key="4">
    <source>
        <dbReference type="HAMAP-Rule" id="MF_00295"/>
    </source>
</evidence>
<feature type="binding site" evidence="4">
    <location>
        <position position="237"/>
    </location>
    <ligand>
        <name>substrate</name>
    </ligand>
</feature>
<dbReference type="Gene3D" id="3.40.50.880">
    <property type="match status" value="1"/>
</dbReference>
<dbReference type="InterPro" id="IPR029062">
    <property type="entry name" value="Class_I_gatase-like"/>
</dbReference>
<comment type="caution">
    <text evidence="4">Lacks conserved residue(s) required for the propagation of feature annotation.</text>
</comment>
<comment type="catalytic activity">
    <reaction evidence="4">
        <text>L-homoserine + acetyl-CoA = O-acetyl-L-homoserine + CoA</text>
        <dbReference type="Rhea" id="RHEA:13701"/>
        <dbReference type="ChEBI" id="CHEBI:57287"/>
        <dbReference type="ChEBI" id="CHEBI:57288"/>
        <dbReference type="ChEBI" id="CHEBI:57476"/>
        <dbReference type="ChEBI" id="CHEBI:57716"/>
        <dbReference type="EC" id="2.3.1.31"/>
    </reaction>
</comment>
<dbReference type="EC" id="2.3.1.31" evidence="4"/>
<name>A0A1S6QIY0_9LACO</name>
<dbReference type="HAMAP" id="MF_00295">
    <property type="entry name" value="MetA_acyltransf"/>
    <property type="match status" value="1"/>
</dbReference>
<dbReference type="KEGG" id="lcu:PL11_006285"/>
<keyword evidence="2 4" id="KW-0808">Transferase</keyword>
<feature type="active site" description="Acyl-thioester intermediate" evidence="4 5">
    <location>
        <position position="131"/>
    </location>
</feature>
<dbReference type="PIRSF" id="PIRSF000450">
    <property type="entry name" value="H_ser_succinyltr"/>
    <property type="match status" value="1"/>
</dbReference>
<organism evidence="6 7">
    <name type="scientific">Lentilactobacillus curieae</name>
    <dbReference type="NCBI Taxonomy" id="1138822"/>
    <lineage>
        <taxon>Bacteria</taxon>
        <taxon>Bacillati</taxon>
        <taxon>Bacillota</taxon>
        <taxon>Bacilli</taxon>
        <taxon>Lactobacillales</taxon>
        <taxon>Lactobacillaceae</taxon>
        <taxon>Lentilactobacillus</taxon>
    </lineage>
</organism>
<dbReference type="GO" id="GO:0008899">
    <property type="term" value="F:homoserine O-succinyltransferase activity"/>
    <property type="evidence" value="ECO:0007669"/>
    <property type="project" value="UniProtKB-UniRule"/>
</dbReference>
<dbReference type="OrthoDB" id="9772423at2"/>
<dbReference type="Proteomes" id="UP000030361">
    <property type="component" value="Chromosome"/>
</dbReference>
<gene>
    <name evidence="4" type="primary">metAA</name>
    <name evidence="6" type="ORF">PL11_006285</name>
</gene>
<dbReference type="RefSeq" id="WP_035168108.1">
    <property type="nucleotide sequence ID" value="NZ_CP018906.1"/>
</dbReference>
<keyword evidence="1 4" id="KW-0028">Amino-acid biosynthesis</keyword>
<keyword evidence="7" id="KW-1185">Reference proteome</keyword>
<dbReference type="InterPro" id="IPR033752">
    <property type="entry name" value="MetA_family"/>
</dbReference>
<feature type="site" description="Important for substrate specificity" evidence="4">
    <location>
        <position position="182"/>
    </location>
</feature>
<comment type="pathway">
    <text evidence="4">Amino-acid biosynthesis; L-methionine biosynthesis via de novo pathway; O-acetyl-L-homoserine from L-homoserine: step 1/1.</text>
</comment>
<evidence type="ECO:0000313" key="7">
    <source>
        <dbReference type="Proteomes" id="UP000030361"/>
    </source>
</evidence>
<dbReference type="PANTHER" id="PTHR20919">
    <property type="entry name" value="HOMOSERINE O-SUCCINYLTRANSFERASE"/>
    <property type="match status" value="1"/>
</dbReference>
<evidence type="ECO:0000256" key="2">
    <source>
        <dbReference type="ARBA" id="ARBA00022679"/>
    </source>
</evidence>
<dbReference type="SUPFAM" id="SSF52317">
    <property type="entry name" value="Class I glutamine amidotransferase-like"/>
    <property type="match status" value="1"/>
</dbReference>
<dbReference type="Pfam" id="PF04204">
    <property type="entry name" value="HTS"/>
    <property type="match status" value="1"/>
</dbReference>
<evidence type="ECO:0000256" key="3">
    <source>
        <dbReference type="ARBA" id="ARBA00023315"/>
    </source>
</evidence>
<feature type="active site" description="Proton acceptor" evidence="4">
    <location>
        <position position="223"/>
    </location>
</feature>
<feature type="binding site" evidence="4">
    <location>
        <position position="182"/>
    </location>
    <ligand>
        <name>substrate</name>
    </ligand>
</feature>
<feature type="site" description="Important for acyl-CoA specificity" evidence="4">
    <location>
        <position position="100"/>
    </location>
</feature>
<evidence type="ECO:0000256" key="1">
    <source>
        <dbReference type="ARBA" id="ARBA00022605"/>
    </source>
</evidence>
<feature type="binding site" evidence="4">
    <location>
        <position position="152"/>
    </location>
    <ligand>
        <name>substrate</name>
    </ligand>
</feature>
<feature type="active site" evidence="4">
    <location>
        <position position="225"/>
    </location>
</feature>
<reference evidence="6 7" key="1">
    <citation type="journal article" date="2015" name="Genome Announc.">
        <title>Genome Sequence of Lactobacillus curieae CCTCC M 2011381T, a Novel Producer of Gamma-aminobutyric Acid.</title>
        <authorList>
            <person name="Wang Y."/>
            <person name="Wang Y."/>
            <person name="Lang C."/>
            <person name="Wei D."/>
            <person name="Xu P."/>
            <person name="Xie J."/>
        </authorList>
    </citation>
    <scope>NUCLEOTIDE SEQUENCE [LARGE SCALE GENOMIC DNA]</scope>
    <source>
        <strain evidence="6 7">CCTCC M 2011381</strain>
    </source>
</reference>
<evidence type="ECO:0000256" key="5">
    <source>
        <dbReference type="PIRSR" id="PIRSR000450-1"/>
    </source>
</evidence>
<dbReference type="GO" id="GO:0009086">
    <property type="term" value="P:methionine biosynthetic process"/>
    <property type="evidence" value="ECO:0007669"/>
    <property type="project" value="UniProtKB-UniRule"/>
</dbReference>
<comment type="similarity">
    <text evidence="4">Belongs to the MetA family.</text>
</comment>
<sequence>MTANAINGLLRADGKWQANDLDNPQQILVLNLMPTKRTTERQFLSTFDYLDHDVEITFLYPKTHSFKTVSGEKISRCYCCLSDIADKHYDGLIITGAPVEKLRFGQVDYFNELKEIIAWAHSHVTEILCECWAAQAVLNIENGVSKKLLDKKLFGIYCADEVVKSCLTAGLSAGAGLTMPQSRHTEITGFEDIVDLKVLASSKVAGPCILRNDDLNETFVTGHPEYSLETLLIEYHRDLNKHLPIKRPENYFVGIDEEEINYSWRQTSLQLYNNWLNLITQTQKVGINNERRKVSI</sequence>
<dbReference type="PANTHER" id="PTHR20919:SF0">
    <property type="entry name" value="HOMOSERINE O-SUCCINYLTRANSFERASE"/>
    <property type="match status" value="1"/>
</dbReference>
<dbReference type="eggNOG" id="COG1897">
    <property type="taxonomic scope" value="Bacteria"/>
</dbReference>
<accession>A0A1S6QIY0</accession>
<dbReference type="EMBL" id="CP018906">
    <property type="protein sequence ID" value="AQW21566.1"/>
    <property type="molecule type" value="Genomic_DNA"/>
</dbReference>
<protein>
    <recommendedName>
        <fullName evidence="4">Homoserine O-acetyltransferase</fullName>
        <shortName evidence="4">HAT</shortName>
        <ecNumber evidence="4">2.3.1.31</ecNumber>
    </recommendedName>
    <alternativeName>
        <fullName evidence="4">Homoserine transacetylase</fullName>
        <shortName evidence="4">HTA</shortName>
    </alternativeName>
</protein>
<dbReference type="GO" id="GO:0005737">
    <property type="term" value="C:cytoplasm"/>
    <property type="evidence" value="ECO:0007669"/>
    <property type="project" value="UniProtKB-SubCell"/>
</dbReference>
<dbReference type="AlphaFoldDB" id="A0A1S6QIY0"/>
<comment type="subcellular location">
    <subcellularLocation>
        <location evidence="4">Cytoplasm</location>
    </subcellularLocation>
</comment>
<dbReference type="GO" id="GO:0004414">
    <property type="term" value="F:homoserine O-acetyltransferase activity"/>
    <property type="evidence" value="ECO:0007669"/>
    <property type="project" value="UniProtKB-EC"/>
</dbReference>